<dbReference type="AlphaFoldDB" id="A0A6C1CC84"/>
<name>A0A6C1CC84_9ACTN</name>
<proteinExistence type="predicted"/>
<dbReference type="SUPFAM" id="SSF55961">
    <property type="entry name" value="Bet v1-like"/>
    <property type="match status" value="1"/>
</dbReference>
<dbReference type="Gene3D" id="3.30.530.20">
    <property type="match status" value="1"/>
</dbReference>
<evidence type="ECO:0000313" key="1">
    <source>
        <dbReference type="EMBL" id="TGG85641.1"/>
    </source>
</evidence>
<accession>A0A6C1CC84</accession>
<organism evidence="1 2">
    <name type="scientific">Streptomyces albus</name>
    <dbReference type="NCBI Taxonomy" id="1888"/>
    <lineage>
        <taxon>Bacteria</taxon>
        <taxon>Bacillati</taxon>
        <taxon>Actinomycetota</taxon>
        <taxon>Actinomycetes</taxon>
        <taxon>Kitasatosporales</taxon>
        <taxon>Streptomycetaceae</taxon>
        <taxon>Streptomyces</taxon>
    </lineage>
</organism>
<reference evidence="1 2" key="1">
    <citation type="submission" date="2018-10" db="EMBL/GenBank/DDBJ databases">
        <title>Isolation of pseudouridimycin from Streptomyces albus DSM 40763.</title>
        <authorList>
            <person name="Rosenqvist P."/>
            <person name="Metsae-Ketelae M."/>
            <person name="Virta P."/>
        </authorList>
    </citation>
    <scope>NUCLEOTIDE SEQUENCE [LARGE SCALE GENOMIC DNA]</scope>
    <source>
        <strain evidence="1 2">DSM 40763</strain>
    </source>
</reference>
<protein>
    <submittedName>
        <fullName evidence="1">SRPBCC family protein</fullName>
    </submittedName>
</protein>
<dbReference type="EMBL" id="RCIY01000044">
    <property type="protein sequence ID" value="TGG85641.1"/>
    <property type="molecule type" value="Genomic_DNA"/>
</dbReference>
<dbReference type="Proteomes" id="UP000298111">
    <property type="component" value="Unassembled WGS sequence"/>
</dbReference>
<evidence type="ECO:0000313" key="2">
    <source>
        <dbReference type="Proteomes" id="UP000298111"/>
    </source>
</evidence>
<dbReference type="InterPro" id="IPR019587">
    <property type="entry name" value="Polyketide_cyclase/dehydratase"/>
</dbReference>
<gene>
    <name evidence="1" type="ORF">D8771_10885</name>
</gene>
<sequence length="138" mass="14644">MARYELTTTLTADPDALFARLSETARLPEHVSEVTGAEPVGPTQTGDVPDGDARLRVAADVGGVRRVAEVRVATDPAGRAAVWRTLGPGGHRGRLYVTDAAPGDVRVTVTVETGGPDDPRLRAALDHALGTLHRRYRS</sequence>
<dbReference type="GeneID" id="75180217"/>
<dbReference type="CDD" id="cd07812">
    <property type="entry name" value="SRPBCC"/>
    <property type="match status" value="1"/>
</dbReference>
<dbReference type="Pfam" id="PF10604">
    <property type="entry name" value="Polyketide_cyc2"/>
    <property type="match status" value="1"/>
</dbReference>
<dbReference type="InterPro" id="IPR023393">
    <property type="entry name" value="START-like_dom_sf"/>
</dbReference>
<dbReference type="RefSeq" id="WP_031031508.1">
    <property type="nucleotide sequence ID" value="NZ_BBQG01000032.1"/>
</dbReference>
<comment type="caution">
    <text evidence="1">The sequence shown here is derived from an EMBL/GenBank/DDBJ whole genome shotgun (WGS) entry which is preliminary data.</text>
</comment>